<dbReference type="EMBL" id="AAKUAJ010000094">
    <property type="protein sequence ID" value="ECV7047685.1"/>
    <property type="molecule type" value="Genomic_DNA"/>
</dbReference>
<accession>A0A610X1H8</accession>
<reference evidence="1" key="1">
    <citation type="submission" date="2018-07" db="EMBL/GenBank/DDBJ databases">
        <authorList>
            <person name="Ashton P.M."/>
            <person name="Dallman T."/>
            <person name="Nair S."/>
            <person name="De Pinna E."/>
            <person name="Peters T."/>
            <person name="Grant K."/>
        </authorList>
    </citation>
    <scope>NUCLEOTIDE SEQUENCE</scope>
    <source>
        <strain evidence="1">69894</strain>
    </source>
</reference>
<sequence length="82" mass="9149">MAFYVDSTAKYLTKTTEPDGSVWRKLFSPASECPASGIYRCRNCGDEVTCNKGDPLPPQNHRQHSPSSGDILWELVVMTKTK</sequence>
<gene>
    <name evidence="1" type="ORF">ZU66_23755</name>
</gene>
<dbReference type="AlphaFoldDB" id="A0A610X1H8"/>
<name>A0A610X1H8_SALDE</name>
<comment type="caution">
    <text evidence="1">The sequence shown here is derived from an EMBL/GenBank/DDBJ whole genome shotgun (WGS) entry which is preliminary data.</text>
</comment>
<proteinExistence type="predicted"/>
<evidence type="ECO:0000313" key="1">
    <source>
        <dbReference type="EMBL" id="ECV7047685.1"/>
    </source>
</evidence>
<protein>
    <submittedName>
        <fullName evidence="1">Protein L</fullName>
    </submittedName>
</protein>
<organism evidence="1">
    <name type="scientific">Salmonella derby</name>
    <dbReference type="NCBI Taxonomy" id="28144"/>
    <lineage>
        <taxon>Bacteria</taxon>
        <taxon>Pseudomonadati</taxon>
        <taxon>Pseudomonadota</taxon>
        <taxon>Gammaproteobacteria</taxon>
        <taxon>Enterobacterales</taxon>
        <taxon>Enterobacteriaceae</taxon>
        <taxon>Salmonella</taxon>
    </lineage>
</organism>